<keyword evidence="2" id="KW-1185">Reference proteome</keyword>
<evidence type="ECO:0000313" key="2">
    <source>
        <dbReference type="Proteomes" id="UP001310022"/>
    </source>
</evidence>
<gene>
    <name evidence="1" type="ORF">PEDI_10350</name>
</gene>
<reference evidence="1 2" key="1">
    <citation type="submission" date="2021-12" db="EMBL/GenBank/DDBJ databases">
        <title>Genome sequencing of bacteria with rrn-lacking chromosome and rrn-plasmid.</title>
        <authorList>
            <person name="Anda M."/>
            <person name="Iwasaki W."/>
        </authorList>
    </citation>
    <scope>NUCLEOTIDE SEQUENCE [LARGE SCALE GENOMIC DNA]</scope>
    <source>
        <strain evidence="1 2">NBRC 15940</strain>
    </source>
</reference>
<protein>
    <submittedName>
        <fullName evidence="1">Uncharacterized protein</fullName>
    </submittedName>
</protein>
<name>A0AAN4VX13_9BACT</name>
<dbReference type="AlphaFoldDB" id="A0AAN4VX13"/>
<dbReference type="Proteomes" id="UP001310022">
    <property type="component" value="Unassembled WGS sequence"/>
</dbReference>
<comment type="caution">
    <text evidence="1">The sequence shown here is derived from an EMBL/GenBank/DDBJ whole genome shotgun (WGS) entry which is preliminary data.</text>
</comment>
<sequence length="100" mass="11321">MNKLPQNLFSKGFIDDRTQAVYPLDMTTVNWLRAHIAQHWTKSLPTDTPIDISQISGEITKISAKPISKGEIMAAFILEGFEYKRIKTSKNVLFKAQLIA</sequence>
<proteinExistence type="predicted"/>
<accession>A0AAN4VX13</accession>
<evidence type="ECO:0000313" key="1">
    <source>
        <dbReference type="EMBL" id="GJM60483.1"/>
    </source>
</evidence>
<dbReference type="EMBL" id="BQKE01000001">
    <property type="protein sequence ID" value="GJM60483.1"/>
    <property type="molecule type" value="Genomic_DNA"/>
</dbReference>
<organism evidence="1 2">
    <name type="scientific">Persicobacter diffluens</name>
    <dbReference type="NCBI Taxonomy" id="981"/>
    <lineage>
        <taxon>Bacteria</taxon>
        <taxon>Pseudomonadati</taxon>
        <taxon>Bacteroidota</taxon>
        <taxon>Cytophagia</taxon>
        <taxon>Cytophagales</taxon>
        <taxon>Persicobacteraceae</taxon>
        <taxon>Persicobacter</taxon>
    </lineage>
</organism>